<dbReference type="KEGG" id="lhi:JP39_10025"/>
<dbReference type="InterPro" id="IPR024968">
    <property type="entry name" value="SlpA_C_lactobacillus"/>
</dbReference>
<keyword evidence="4" id="KW-1185">Reference proteome</keyword>
<sequence length="454" mass="51283">MDTSNVTNMSQMFLNCRSLKELNLSSFNTNSVQDMSQMFSGCSDLRMLNITNFDTKKVTNMNGMFAGCETLEELDLSNFDTKNVKSMDNMFQSSDALKSLKLGEKFVVPKNKEHNLKLVNRTWVDVGTGTIKNPKPTNKEGISSVELLKHHDKGNWVVKPEKAYQGDFKLIIANNLNKDIVMDVPEDIRPEYIGSSFEMMVPQIIGYNADKKILHVTATDKGLISDDKVNYTKIESEVDPRTVTFDKPVEAVKPAEPVTPKVQPTSSVQLAEKVAPKPEKKVEVQPAEKTETKVETKPEEKEKPAEKAEPTKPTVAGKVSKFMHYVTVHPDIQSAQTYNTNGQINKGDQLRQNYSWFSDKQLQIGSQKYYHVVGDSWIKAEDVYRYQEFQNIVKTKDVVMTHLVNSRAEELTNRGLGALSTWQTSKEALIGDHKYYQITTNEFVDADSVDLMNA</sequence>
<evidence type="ECO:0000313" key="4">
    <source>
        <dbReference type="Proteomes" id="UP000061546"/>
    </source>
</evidence>
<dbReference type="RefSeq" id="WP_041501213.1">
    <property type="nucleotide sequence ID" value="NZ_BJDV01000005.1"/>
</dbReference>
<dbReference type="InterPro" id="IPR011889">
    <property type="entry name" value="Liste_lipo_26"/>
</dbReference>
<dbReference type="STRING" id="1074467.JP39_10025"/>
<dbReference type="InterPro" id="IPR032675">
    <property type="entry name" value="LRR_dom_sf"/>
</dbReference>
<evidence type="ECO:0000256" key="1">
    <source>
        <dbReference type="SAM" id="MobiDB-lite"/>
    </source>
</evidence>
<organism evidence="3 4">
    <name type="scientific">Companilactobacillus heilongjiangensis</name>
    <dbReference type="NCBI Taxonomy" id="1074467"/>
    <lineage>
        <taxon>Bacteria</taxon>
        <taxon>Bacillati</taxon>
        <taxon>Bacillota</taxon>
        <taxon>Bacilli</taxon>
        <taxon>Lactobacillales</taxon>
        <taxon>Lactobacillaceae</taxon>
        <taxon>Companilactobacillus</taxon>
    </lineage>
</organism>
<dbReference type="Gene3D" id="3.80.10.10">
    <property type="entry name" value="Ribonuclease Inhibitor"/>
    <property type="match status" value="1"/>
</dbReference>
<dbReference type="SUPFAM" id="SSF52047">
    <property type="entry name" value="RNI-like"/>
    <property type="match status" value="1"/>
</dbReference>
<accession>A0A0K2LEG6</accession>
<dbReference type="Proteomes" id="UP000061546">
    <property type="component" value="Chromosome"/>
</dbReference>
<dbReference type="EMBL" id="CP012559">
    <property type="protein sequence ID" value="ALB29660.1"/>
    <property type="molecule type" value="Genomic_DNA"/>
</dbReference>
<gene>
    <name evidence="3" type="ORF">JP39_10025</name>
</gene>
<dbReference type="AlphaFoldDB" id="A0A0K2LEG6"/>
<evidence type="ECO:0000259" key="2">
    <source>
        <dbReference type="Pfam" id="PF03217"/>
    </source>
</evidence>
<dbReference type="OrthoDB" id="5847479at2"/>
<dbReference type="InterPro" id="IPR005046">
    <property type="entry name" value="DUF285"/>
</dbReference>
<feature type="region of interest" description="Disordered" evidence="1">
    <location>
        <begin position="255"/>
        <end position="314"/>
    </location>
</feature>
<feature type="domain" description="S-layer protein C-terminal" evidence="2">
    <location>
        <begin position="334"/>
        <end position="380"/>
    </location>
</feature>
<evidence type="ECO:0000313" key="3">
    <source>
        <dbReference type="EMBL" id="ALB29660.1"/>
    </source>
</evidence>
<feature type="compositionally biased region" description="Basic and acidic residues" evidence="1">
    <location>
        <begin position="274"/>
        <end position="310"/>
    </location>
</feature>
<reference evidence="3 4" key="1">
    <citation type="submission" date="2015-08" db="EMBL/GenBank/DDBJ databases">
        <title>Genomic sequence of Lactobacillus heilongjiangensis DSM 28069, isolated from Chinese traditional pickle.</title>
        <authorList>
            <person name="Jiang X."/>
            <person name="Zheng B."/>
            <person name="Cheng H."/>
        </authorList>
    </citation>
    <scope>NUCLEOTIDE SEQUENCE [LARGE SCALE GENOMIC DNA]</scope>
    <source>
        <strain evidence="3 4">DSM 28069</strain>
    </source>
</reference>
<proteinExistence type="predicted"/>
<dbReference type="Pfam" id="PF03217">
    <property type="entry name" value="SlpA"/>
    <property type="match status" value="1"/>
</dbReference>
<name>A0A0K2LEG6_9LACO</name>
<protein>
    <recommendedName>
        <fullName evidence="2">S-layer protein C-terminal domain-containing protein</fullName>
    </recommendedName>
</protein>
<dbReference type="NCBIfam" id="TIGR02167">
    <property type="entry name" value="Liste_lipo_26"/>
    <property type="match status" value="3"/>
</dbReference>
<dbReference type="Pfam" id="PF03382">
    <property type="entry name" value="DUF285"/>
    <property type="match status" value="1"/>
</dbReference>